<dbReference type="AlphaFoldDB" id="A0A934QVB9"/>
<gene>
    <name evidence="1" type="ORF">JHE00_22625</name>
</gene>
<name>A0A934QVB9_9PSEU</name>
<organism evidence="1 2">
    <name type="scientific">Prauserella cavernicola</name>
    <dbReference type="NCBI Taxonomy" id="2800127"/>
    <lineage>
        <taxon>Bacteria</taxon>
        <taxon>Bacillati</taxon>
        <taxon>Actinomycetota</taxon>
        <taxon>Actinomycetes</taxon>
        <taxon>Pseudonocardiales</taxon>
        <taxon>Pseudonocardiaceae</taxon>
        <taxon>Prauserella</taxon>
    </lineage>
</organism>
<reference evidence="1" key="1">
    <citation type="submission" date="2020-12" db="EMBL/GenBank/DDBJ databases">
        <title>Prauserella sp. ASG 168, a novel actinomycete isolated from cave rock.</title>
        <authorList>
            <person name="Suriyachadkun C."/>
        </authorList>
    </citation>
    <scope>NUCLEOTIDE SEQUENCE</scope>
    <source>
        <strain evidence="1">ASG 168</strain>
    </source>
</reference>
<evidence type="ECO:0000313" key="1">
    <source>
        <dbReference type="EMBL" id="MBK1787130.1"/>
    </source>
</evidence>
<sequence length="47" mass="5322">MTYVADPTAALDVPCVLLRPDGHVAWIGDDQRDLDDHRSRWFGKPTN</sequence>
<proteinExistence type="predicted"/>
<protein>
    <submittedName>
        <fullName evidence="1">Uncharacterized protein</fullName>
    </submittedName>
</protein>
<accession>A0A934QVB9</accession>
<evidence type="ECO:0000313" key="2">
    <source>
        <dbReference type="Proteomes" id="UP000635245"/>
    </source>
</evidence>
<comment type="caution">
    <text evidence="1">The sequence shown here is derived from an EMBL/GenBank/DDBJ whole genome shotgun (WGS) entry which is preliminary data.</text>
</comment>
<keyword evidence="2" id="KW-1185">Reference proteome</keyword>
<dbReference type="EMBL" id="JAENJH010000006">
    <property type="protein sequence ID" value="MBK1787130.1"/>
    <property type="molecule type" value="Genomic_DNA"/>
</dbReference>
<dbReference type="Gene3D" id="3.40.30.120">
    <property type="match status" value="1"/>
</dbReference>
<dbReference type="Pfam" id="PF21274">
    <property type="entry name" value="Rng_hyd_C"/>
    <property type="match status" value="1"/>
</dbReference>
<dbReference type="Proteomes" id="UP000635245">
    <property type="component" value="Unassembled WGS sequence"/>
</dbReference>